<accession>A0A2Z7B079</accession>
<keyword evidence="3" id="KW-1185">Reference proteome</keyword>
<feature type="region of interest" description="Disordered" evidence="1">
    <location>
        <begin position="494"/>
        <end position="522"/>
    </location>
</feature>
<reference evidence="2 3" key="1">
    <citation type="journal article" date="2015" name="Proc. Natl. Acad. Sci. U.S.A.">
        <title>The resurrection genome of Boea hygrometrica: A blueprint for survival of dehydration.</title>
        <authorList>
            <person name="Xiao L."/>
            <person name="Yang G."/>
            <person name="Zhang L."/>
            <person name="Yang X."/>
            <person name="Zhao S."/>
            <person name="Ji Z."/>
            <person name="Zhou Q."/>
            <person name="Hu M."/>
            <person name="Wang Y."/>
            <person name="Chen M."/>
            <person name="Xu Y."/>
            <person name="Jin H."/>
            <person name="Xiao X."/>
            <person name="Hu G."/>
            <person name="Bao F."/>
            <person name="Hu Y."/>
            <person name="Wan P."/>
            <person name="Li L."/>
            <person name="Deng X."/>
            <person name="Kuang T."/>
            <person name="Xiang C."/>
            <person name="Zhu J.K."/>
            <person name="Oliver M.J."/>
            <person name="He Y."/>
        </authorList>
    </citation>
    <scope>NUCLEOTIDE SEQUENCE [LARGE SCALE GENOMIC DNA]</scope>
    <source>
        <strain evidence="3">cv. XS01</strain>
    </source>
</reference>
<dbReference type="EMBL" id="KV010346">
    <property type="protein sequence ID" value="KZV27712.1"/>
    <property type="molecule type" value="Genomic_DNA"/>
</dbReference>
<sequence length="522" mass="58371">MKAWLRCLILESTGLRGSLGCSSAIYEAELVEFFQNASVRDGKLVSTVQDKAVEISEELFAGTLELPTEGLLEMSDVPKDLPTKIKFGLSIEIPRVNDGDWYKASLPKIAVTDKGKTPLVAKDKIKGHPAREMFSLICADIEFLVQLREKVIDEIVSFFSSFSLRRLVALGPLSDIAAKEENILVWAETGSLQTTVNRHLYIIAKYREMLLRKFLEARYKNFKSGQPTTANDLQILEMLSDDHFVALKKLKEQMRVHNLEWTRPISSRLIEGAERDPIVPMGPVVDRTCIPKRNVNNVQYNIQIVDSLRFPSTDSVTADPVVDTVTDSKVALDTSQRSPDADLVSPSSYSDSPMRFTIDDIPLGDEPTDVIPPDLTLEFAQLRASVDQISLEHVQTKIQIERLKAEFFAKISILETLPLTRADNQDRAARVQTEIFCKEVKDQKAALSEEFEDQLAVIQNDLLEFRVETQEQYTTLRDNRAELLAFFNRGCDDKKGKVGSSQGQGPQPPPDDRNIPGGGGGS</sequence>
<dbReference type="Proteomes" id="UP000250235">
    <property type="component" value="Unassembled WGS sequence"/>
</dbReference>
<evidence type="ECO:0000313" key="3">
    <source>
        <dbReference type="Proteomes" id="UP000250235"/>
    </source>
</evidence>
<gene>
    <name evidence="2" type="ORF">F511_41613</name>
</gene>
<organism evidence="2 3">
    <name type="scientific">Dorcoceras hygrometricum</name>
    <dbReference type="NCBI Taxonomy" id="472368"/>
    <lineage>
        <taxon>Eukaryota</taxon>
        <taxon>Viridiplantae</taxon>
        <taxon>Streptophyta</taxon>
        <taxon>Embryophyta</taxon>
        <taxon>Tracheophyta</taxon>
        <taxon>Spermatophyta</taxon>
        <taxon>Magnoliopsida</taxon>
        <taxon>eudicotyledons</taxon>
        <taxon>Gunneridae</taxon>
        <taxon>Pentapetalae</taxon>
        <taxon>asterids</taxon>
        <taxon>lamiids</taxon>
        <taxon>Lamiales</taxon>
        <taxon>Gesneriaceae</taxon>
        <taxon>Didymocarpoideae</taxon>
        <taxon>Trichosporeae</taxon>
        <taxon>Loxocarpinae</taxon>
        <taxon>Dorcoceras</taxon>
    </lineage>
</organism>
<evidence type="ECO:0000313" key="2">
    <source>
        <dbReference type="EMBL" id="KZV27712.1"/>
    </source>
</evidence>
<evidence type="ECO:0000256" key="1">
    <source>
        <dbReference type="SAM" id="MobiDB-lite"/>
    </source>
</evidence>
<proteinExistence type="predicted"/>
<name>A0A2Z7B079_9LAMI</name>
<protein>
    <submittedName>
        <fullName evidence="2">Uncharacterized protein</fullName>
    </submittedName>
</protein>
<dbReference type="AlphaFoldDB" id="A0A2Z7B079"/>